<dbReference type="PANTHER" id="PTHR30477:SF0">
    <property type="entry name" value="METAL TRANSPORT SYSTEM MEMBRANE PROTEIN TM_0125-RELATED"/>
    <property type="match status" value="1"/>
</dbReference>
<evidence type="ECO:0000256" key="1">
    <source>
        <dbReference type="ARBA" id="ARBA00004141"/>
    </source>
</evidence>
<name>A0A7K3WDS4_9ACTN</name>
<evidence type="ECO:0000313" key="9">
    <source>
        <dbReference type="EMBL" id="NEL54554.1"/>
    </source>
</evidence>
<feature type="region of interest" description="Disordered" evidence="7">
    <location>
        <begin position="264"/>
        <end position="290"/>
    </location>
</feature>
<dbReference type="EMBL" id="JAAGWK010000015">
    <property type="protein sequence ID" value="NEL54554.1"/>
    <property type="molecule type" value="Genomic_DNA"/>
</dbReference>
<evidence type="ECO:0000256" key="8">
    <source>
        <dbReference type="SAM" id="Phobius"/>
    </source>
</evidence>
<dbReference type="GO" id="GO:0043190">
    <property type="term" value="C:ATP-binding cassette (ABC) transporter complex"/>
    <property type="evidence" value="ECO:0007669"/>
    <property type="project" value="InterPro"/>
</dbReference>
<dbReference type="SUPFAM" id="SSF81345">
    <property type="entry name" value="ABC transporter involved in vitamin B12 uptake, BtuC"/>
    <property type="match status" value="1"/>
</dbReference>
<comment type="caution">
    <text evidence="9">The sequence shown here is derived from an EMBL/GenBank/DDBJ whole genome shotgun (WGS) entry which is preliminary data.</text>
</comment>
<evidence type="ECO:0000256" key="3">
    <source>
        <dbReference type="ARBA" id="ARBA00022692"/>
    </source>
</evidence>
<evidence type="ECO:0000256" key="5">
    <source>
        <dbReference type="ARBA" id="ARBA00023136"/>
    </source>
</evidence>
<keyword evidence="3 6" id="KW-0812">Transmembrane</keyword>
<organism evidence="9 10">
    <name type="scientific">Goekera deserti</name>
    <dbReference type="NCBI Taxonomy" id="2497753"/>
    <lineage>
        <taxon>Bacteria</taxon>
        <taxon>Bacillati</taxon>
        <taxon>Actinomycetota</taxon>
        <taxon>Actinomycetes</taxon>
        <taxon>Geodermatophilales</taxon>
        <taxon>Geodermatophilaceae</taxon>
        <taxon>Goekera</taxon>
    </lineage>
</organism>
<evidence type="ECO:0000256" key="4">
    <source>
        <dbReference type="ARBA" id="ARBA00022989"/>
    </source>
</evidence>
<keyword evidence="10" id="KW-1185">Reference proteome</keyword>
<sequence>MQLALVAAVLVGLTAPTVGVYLVQRRLSLIGDGLGHVALLGVAVGVVTRNDPVVSALLVAVAGTLGVELLRSRRSAGADVALAVLFYGGIAGAVVAVTRAPAGTPANLDAYLFGALTTTTRADLAAFAGMALVVLAGTVGLGRQLFTVALDEEHATAGGLPVLRLNLLLAVVTASTVVLSMRVLGLLLISALMVLPAGCAQLVARSFRSSMVVAVLVGVTVSVTGTVVSFYADTPSGATIVLAAIAVYLLLSVARAAGAGRARPARPTYAVPPGREAPWTPRGAEEMLAP</sequence>
<feature type="transmembrane region" description="Helical" evidence="8">
    <location>
        <begin position="82"/>
        <end position="102"/>
    </location>
</feature>
<dbReference type="InterPro" id="IPR001626">
    <property type="entry name" value="ABC_TroCD"/>
</dbReference>
<dbReference type="GO" id="GO:0055085">
    <property type="term" value="P:transmembrane transport"/>
    <property type="evidence" value="ECO:0007669"/>
    <property type="project" value="InterPro"/>
</dbReference>
<feature type="transmembrane region" description="Helical" evidence="8">
    <location>
        <begin position="122"/>
        <end position="141"/>
    </location>
</feature>
<feature type="transmembrane region" description="Helical" evidence="8">
    <location>
        <begin position="53"/>
        <end position="70"/>
    </location>
</feature>
<gene>
    <name evidence="9" type="ORF">G1H19_11130</name>
</gene>
<dbReference type="Proteomes" id="UP000470470">
    <property type="component" value="Unassembled WGS sequence"/>
</dbReference>
<dbReference type="InterPro" id="IPR037294">
    <property type="entry name" value="ABC_BtuC-like"/>
</dbReference>
<evidence type="ECO:0000256" key="7">
    <source>
        <dbReference type="SAM" id="MobiDB-lite"/>
    </source>
</evidence>
<dbReference type="Pfam" id="PF00950">
    <property type="entry name" value="ABC-3"/>
    <property type="match status" value="1"/>
</dbReference>
<keyword evidence="4 8" id="KW-1133">Transmembrane helix</keyword>
<accession>A0A7K3WDS4</accession>
<feature type="transmembrane region" description="Helical" evidence="8">
    <location>
        <begin position="162"/>
        <end position="179"/>
    </location>
</feature>
<evidence type="ECO:0000256" key="6">
    <source>
        <dbReference type="RuleBase" id="RU003943"/>
    </source>
</evidence>
<feature type="transmembrane region" description="Helical" evidence="8">
    <location>
        <begin position="238"/>
        <end position="257"/>
    </location>
</feature>
<keyword evidence="5 8" id="KW-0472">Membrane</keyword>
<evidence type="ECO:0000313" key="10">
    <source>
        <dbReference type="Proteomes" id="UP000470470"/>
    </source>
</evidence>
<feature type="transmembrane region" description="Helical" evidence="8">
    <location>
        <begin position="185"/>
        <end position="204"/>
    </location>
</feature>
<feature type="transmembrane region" description="Helical" evidence="8">
    <location>
        <begin position="211"/>
        <end position="232"/>
    </location>
</feature>
<proteinExistence type="inferred from homology"/>
<keyword evidence="6" id="KW-0813">Transport</keyword>
<reference evidence="9 10" key="1">
    <citation type="submission" date="2020-02" db="EMBL/GenBank/DDBJ databases">
        <title>The whole genome sequence of CPCC 205119.</title>
        <authorList>
            <person name="Jiang Z."/>
        </authorList>
    </citation>
    <scope>NUCLEOTIDE SEQUENCE [LARGE SCALE GENOMIC DNA]</scope>
    <source>
        <strain evidence="9 10">CPCC 205119</strain>
    </source>
</reference>
<comment type="similarity">
    <text evidence="2 6">Belongs to the ABC-3 integral membrane protein family.</text>
</comment>
<protein>
    <submittedName>
        <fullName evidence="9">Metal ABC transporter permease</fullName>
    </submittedName>
</protein>
<dbReference type="GO" id="GO:0010043">
    <property type="term" value="P:response to zinc ion"/>
    <property type="evidence" value="ECO:0007669"/>
    <property type="project" value="TreeGrafter"/>
</dbReference>
<evidence type="ECO:0000256" key="2">
    <source>
        <dbReference type="ARBA" id="ARBA00008034"/>
    </source>
</evidence>
<dbReference type="Gene3D" id="1.10.3470.10">
    <property type="entry name" value="ABC transporter involved in vitamin B12 uptake, BtuC"/>
    <property type="match status" value="1"/>
</dbReference>
<dbReference type="PANTHER" id="PTHR30477">
    <property type="entry name" value="ABC-TRANSPORTER METAL-BINDING PROTEIN"/>
    <property type="match status" value="1"/>
</dbReference>
<dbReference type="AlphaFoldDB" id="A0A7K3WDS4"/>
<comment type="subcellular location">
    <subcellularLocation>
        <location evidence="6">Cell membrane</location>
        <topology evidence="6">Multi-pass membrane protein</topology>
    </subcellularLocation>
    <subcellularLocation>
        <location evidence="1">Membrane</location>
        <topology evidence="1">Multi-pass membrane protein</topology>
    </subcellularLocation>
</comment>